<dbReference type="PROSITE" id="PS00785">
    <property type="entry name" value="5_NUCLEOTIDASE_1"/>
    <property type="match status" value="1"/>
</dbReference>
<evidence type="ECO:0000256" key="1">
    <source>
        <dbReference type="ARBA" id="ARBA00006654"/>
    </source>
</evidence>
<dbReference type="PANTHER" id="PTHR11575:SF24">
    <property type="entry name" value="5'-NUCLEOTIDASE"/>
    <property type="match status" value="1"/>
</dbReference>
<dbReference type="PANTHER" id="PTHR11575">
    <property type="entry name" value="5'-NUCLEOTIDASE-RELATED"/>
    <property type="match status" value="1"/>
</dbReference>
<evidence type="ECO:0000256" key="3">
    <source>
        <dbReference type="SAM" id="Phobius"/>
    </source>
</evidence>
<dbReference type="PROSITE" id="PS51318">
    <property type="entry name" value="TAT"/>
    <property type="match status" value="1"/>
</dbReference>
<dbReference type="STRING" id="414048.SAMN04489864_107183"/>
<dbReference type="PRINTS" id="PR01607">
    <property type="entry name" value="APYRASEFAMLY"/>
</dbReference>
<dbReference type="EMBL" id="FOPP01000007">
    <property type="protein sequence ID" value="SFH26391.1"/>
    <property type="molecule type" value="Genomic_DNA"/>
</dbReference>
<feature type="domain" description="Calcineurin-like phosphoesterase" evidence="4">
    <location>
        <begin position="42"/>
        <end position="258"/>
    </location>
</feature>
<keyword evidence="2" id="KW-0378">Hydrolase</keyword>
<evidence type="ECO:0000313" key="6">
    <source>
        <dbReference type="Proteomes" id="UP000199666"/>
    </source>
</evidence>
<proteinExistence type="inferred from homology"/>
<gene>
    <name evidence="5" type="ORF">SAMN04489864_107183</name>
</gene>
<keyword evidence="3" id="KW-0472">Membrane</keyword>
<dbReference type="OrthoDB" id="9775118at2"/>
<name>A0A1I2YP61_9SPHI</name>
<dbReference type="GO" id="GO:0000166">
    <property type="term" value="F:nucleotide binding"/>
    <property type="evidence" value="ECO:0007669"/>
    <property type="project" value="UniProtKB-KW"/>
</dbReference>
<keyword evidence="2" id="KW-0547">Nucleotide-binding</keyword>
<evidence type="ECO:0000259" key="4">
    <source>
        <dbReference type="Pfam" id="PF00149"/>
    </source>
</evidence>
<dbReference type="CDD" id="cd00845">
    <property type="entry name" value="MPP_UshA_N_like"/>
    <property type="match status" value="1"/>
</dbReference>
<comment type="similarity">
    <text evidence="1 2">Belongs to the 5'-nucleotidase family.</text>
</comment>
<evidence type="ECO:0000256" key="2">
    <source>
        <dbReference type="RuleBase" id="RU362119"/>
    </source>
</evidence>
<dbReference type="Pfam" id="PF00149">
    <property type="entry name" value="Metallophos"/>
    <property type="match status" value="1"/>
</dbReference>
<dbReference type="AlphaFoldDB" id="A0A1I2YP61"/>
<keyword evidence="3" id="KW-1133">Transmembrane helix</keyword>
<dbReference type="GO" id="GO:0009166">
    <property type="term" value="P:nucleotide catabolic process"/>
    <property type="evidence" value="ECO:0007669"/>
    <property type="project" value="InterPro"/>
</dbReference>
<dbReference type="GO" id="GO:0046872">
    <property type="term" value="F:metal ion binding"/>
    <property type="evidence" value="ECO:0007669"/>
    <property type="project" value="InterPro"/>
</dbReference>
<dbReference type="Proteomes" id="UP000199666">
    <property type="component" value="Unassembled WGS sequence"/>
</dbReference>
<dbReference type="RefSeq" id="WP_090994965.1">
    <property type="nucleotide sequence ID" value="NZ_FOPP01000007.1"/>
</dbReference>
<dbReference type="InterPro" id="IPR006146">
    <property type="entry name" value="5'-Nucleotdase_CS"/>
</dbReference>
<dbReference type="Gene3D" id="3.60.21.10">
    <property type="match status" value="1"/>
</dbReference>
<evidence type="ECO:0000313" key="5">
    <source>
        <dbReference type="EMBL" id="SFH26391.1"/>
    </source>
</evidence>
<protein>
    <submittedName>
        <fullName evidence="5">5'-nucleotidase</fullName>
    </submittedName>
</protein>
<reference evidence="5 6" key="1">
    <citation type="submission" date="2016-10" db="EMBL/GenBank/DDBJ databases">
        <authorList>
            <person name="de Groot N.N."/>
        </authorList>
    </citation>
    <scope>NUCLEOTIDE SEQUENCE [LARGE SCALE GENOMIC DNA]</scope>
    <source>
        <strain evidence="5 6">DSM 18684</strain>
    </source>
</reference>
<keyword evidence="6" id="KW-1185">Reference proteome</keyword>
<dbReference type="InterPro" id="IPR006179">
    <property type="entry name" value="5_nucleotidase/apyrase"/>
</dbReference>
<dbReference type="GO" id="GO:0016788">
    <property type="term" value="F:hydrolase activity, acting on ester bonds"/>
    <property type="evidence" value="ECO:0007669"/>
    <property type="project" value="InterPro"/>
</dbReference>
<dbReference type="InterPro" id="IPR029052">
    <property type="entry name" value="Metallo-depent_PP-like"/>
</dbReference>
<dbReference type="SUPFAM" id="SSF56300">
    <property type="entry name" value="Metallo-dependent phosphatases"/>
    <property type="match status" value="1"/>
</dbReference>
<keyword evidence="3" id="KW-0812">Transmembrane</keyword>
<organism evidence="5 6">
    <name type="scientific">Pedobacter insulae</name>
    <dbReference type="NCBI Taxonomy" id="414048"/>
    <lineage>
        <taxon>Bacteria</taxon>
        <taxon>Pseudomonadati</taxon>
        <taxon>Bacteroidota</taxon>
        <taxon>Sphingobacteriia</taxon>
        <taxon>Sphingobacteriales</taxon>
        <taxon>Sphingobacteriaceae</taxon>
        <taxon>Pedobacter</taxon>
    </lineage>
</organism>
<dbReference type="InterPro" id="IPR004843">
    <property type="entry name" value="Calcineurin-like_PHP"/>
</dbReference>
<accession>A0A1I2YP61</accession>
<sequence>MEELQKTNRRNFIKAGGILSAAFALNINSFDAFATGRLQKITILHTNDVHSRIEPFPMDGSRNQGLGGTARRSALIKKIRAEQENVLLLDAGDIFQGTPYFNKYGGELELKLMSAMGYDATTLGNHDFDNGIEGFYKQLPHANFEVLIANYDLKNTALYQSTKPFKIFKKAGLKIGVFGIGIQLKGLVDPKNYGETQYLDPIAIANATASLLKNDHQCDLVICLSHLGYKYRDAIVSDQVLAASTKNIDLIIGGHTHSFLTVPEDVKNLGGQITTINQVGFAGINLGRVDYYFEPGKKKKLKLSTPYEINNWLDKS</sequence>
<feature type="transmembrane region" description="Helical" evidence="3">
    <location>
        <begin position="12"/>
        <end position="30"/>
    </location>
</feature>
<dbReference type="InterPro" id="IPR006311">
    <property type="entry name" value="TAT_signal"/>
</dbReference>